<keyword evidence="11" id="KW-0966">Cell projection</keyword>
<dbReference type="EMBL" id="JAAYEE010000237">
    <property type="protein sequence ID" value="NLW36337.1"/>
    <property type="molecule type" value="Genomic_DNA"/>
</dbReference>
<comment type="function">
    <text evidence="1 10">Role in flagellar biosynthesis.</text>
</comment>
<sequence>MDIGADGQRFVLIFSRVAAILWFLPLFSSRAVSVPFKAGLSLLISFLFLDSVGSSLVPGNDPYQLLLLIVKEVFIGLVISFFVRLLFAGVDVAGKIISLQSSFAFAQFMDPLTMTQVTVIERFKNLMAMMLFLAIDAHHVIIRAMYTSFRDVPIGAVAVQSSLLQYLINATGKIFGAGLRIGAPVIVTLLLVELALGMLSRMIPQVNIFIEGVPIKILLAMTMLSLSLGVVVPGIVGIFRGLDGEILKIFRLMV</sequence>
<evidence type="ECO:0000313" key="12">
    <source>
        <dbReference type="Proteomes" id="UP000777265"/>
    </source>
</evidence>
<keyword evidence="5 10" id="KW-0812">Transmembrane</keyword>
<dbReference type="PANTHER" id="PTHR30065">
    <property type="entry name" value="FLAGELLAR BIOSYNTHETIC PROTEIN FLIR"/>
    <property type="match status" value="1"/>
</dbReference>
<comment type="subcellular location">
    <subcellularLocation>
        <location evidence="10">Cell membrane</location>
        <topology evidence="10">Multi-pass membrane protein</topology>
    </subcellularLocation>
    <subcellularLocation>
        <location evidence="10">Bacterial flagellum basal body</location>
    </subcellularLocation>
</comment>
<dbReference type="GO" id="GO:0005886">
    <property type="term" value="C:plasma membrane"/>
    <property type="evidence" value="ECO:0007669"/>
    <property type="project" value="UniProtKB-SubCell"/>
</dbReference>
<evidence type="ECO:0000256" key="2">
    <source>
        <dbReference type="ARBA" id="ARBA00009772"/>
    </source>
</evidence>
<evidence type="ECO:0000256" key="4">
    <source>
        <dbReference type="ARBA" id="ARBA00022475"/>
    </source>
</evidence>
<dbReference type="InterPro" id="IPR002010">
    <property type="entry name" value="T3SS_IM_R"/>
</dbReference>
<reference evidence="11" key="2">
    <citation type="submission" date="2020-01" db="EMBL/GenBank/DDBJ databases">
        <authorList>
            <person name="Campanaro S."/>
        </authorList>
    </citation>
    <scope>NUCLEOTIDE SEQUENCE</scope>
    <source>
        <strain evidence="11">AS06rmzACSIP_7</strain>
    </source>
</reference>
<reference evidence="11" key="1">
    <citation type="journal article" date="2020" name="Biotechnol. Biofuels">
        <title>New insights from the biogas microbiome by comprehensive genome-resolved metagenomics of nearly 1600 species originating from multiple anaerobic digesters.</title>
        <authorList>
            <person name="Campanaro S."/>
            <person name="Treu L."/>
            <person name="Rodriguez-R L.M."/>
            <person name="Kovalovszki A."/>
            <person name="Ziels R.M."/>
            <person name="Maus I."/>
            <person name="Zhu X."/>
            <person name="Kougias P.G."/>
            <person name="Basile A."/>
            <person name="Luo G."/>
            <person name="Schluter A."/>
            <person name="Konstantinidis K.T."/>
            <person name="Angelidaki I."/>
        </authorList>
    </citation>
    <scope>NUCLEOTIDE SEQUENCE</scope>
    <source>
        <strain evidence="11">AS06rmzACSIP_7</strain>
    </source>
</reference>
<comment type="caution">
    <text evidence="11">The sequence shown here is derived from an EMBL/GenBank/DDBJ whole genome shotgun (WGS) entry which is preliminary data.</text>
</comment>
<protein>
    <recommendedName>
        <fullName evidence="3 9">Flagellar biosynthetic protein FliR</fullName>
    </recommendedName>
</protein>
<gene>
    <name evidence="11" type="primary">fliR</name>
    <name evidence="11" type="ORF">GXY80_12815</name>
</gene>
<dbReference type="InterPro" id="IPR006303">
    <property type="entry name" value="FliR"/>
</dbReference>
<evidence type="ECO:0000256" key="9">
    <source>
        <dbReference type="NCBIfam" id="TIGR01400"/>
    </source>
</evidence>
<keyword evidence="7 10" id="KW-0472">Membrane</keyword>
<keyword evidence="8 10" id="KW-0975">Bacterial flagellum</keyword>
<feature type="transmembrane region" description="Helical" evidence="10">
    <location>
        <begin position="126"/>
        <end position="146"/>
    </location>
</feature>
<proteinExistence type="inferred from homology"/>
<feature type="transmembrane region" description="Helical" evidence="10">
    <location>
        <begin position="181"/>
        <end position="203"/>
    </location>
</feature>
<feature type="transmembrane region" description="Helical" evidence="10">
    <location>
        <begin position="215"/>
        <end position="239"/>
    </location>
</feature>
<dbReference type="NCBIfam" id="TIGR01400">
    <property type="entry name" value="fliR"/>
    <property type="match status" value="1"/>
</dbReference>
<dbReference type="GO" id="GO:0044780">
    <property type="term" value="P:bacterial-type flagellum assembly"/>
    <property type="evidence" value="ECO:0007669"/>
    <property type="project" value="UniProtKB-UniRule"/>
</dbReference>
<dbReference type="GO" id="GO:0006605">
    <property type="term" value="P:protein targeting"/>
    <property type="evidence" value="ECO:0007669"/>
    <property type="project" value="UniProtKB-UniRule"/>
</dbReference>
<dbReference type="AlphaFoldDB" id="A0A351U0J7"/>
<evidence type="ECO:0000256" key="10">
    <source>
        <dbReference type="RuleBase" id="RU362071"/>
    </source>
</evidence>
<name>A0A351U0J7_9BACT</name>
<evidence type="ECO:0000256" key="8">
    <source>
        <dbReference type="ARBA" id="ARBA00023143"/>
    </source>
</evidence>
<organism evidence="11 12">
    <name type="scientific">Syntrophorhabdus aromaticivorans</name>
    <dbReference type="NCBI Taxonomy" id="328301"/>
    <lineage>
        <taxon>Bacteria</taxon>
        <taxon>Pseudomonadati</taxon>
        <taxon>Thermodesulfobacteriota</taxon>
        <taxon>Syntrophorhabdia</taxon>
        <taxon>Syntrophorhabdales</taxon>
        <taxon>Syntrophorhabdaceae</taxon>
        <taxon>Syntrophorhabdus</taxon>
    </lineage>
</organism>
<keyword evidence="11" id="KW-0969">Cilium</keyword>
<keyword evidence="4 10" id="KW-1003">Cell membrane</keyword>
<dbReference type="PANTHER" id="PTHR30065:SF1">
    <property type="entry name" value="SURFACE PRESENTATION OF ANTIGENS PROTEIN SPAR"/>
    <property type="match status" value="1"/>
</dbReference>
<evidence type="ECO:0000313" key="11">
    <source>
        <dbReference type="EMBL" id="NLW36337.1"/>
    </source>
</evidence>
<evidence type="ECO:0000256" key="7">
    <source>
        <dbReference type="ARBA" id="ARBA00023136"/>
    </source>
</evidence>
<feature type="transmembrane region" description="Helical" evidence="10">
    <location>
        <begin position="63"/>
        <end position="87"/>
    </location>
</feature>
<comment type="similarity">
    <text evidence="2 10">Belongs to the FliR/MopE/SpaR family.</text>
</comment>
<feature type="transmembrane region" description="Helical" evidence="10">
    <location>
        <begin position="12"/>
        <end position="28"/>
    </location>
</feature>
<accession>A0A351U0J7</accession>
<evidence type="ECO:0000256" key="5">
    <source>
        <dbReference type="ARBA" id="ARBA00022692"/>
    </source>
</evidence>
<evidence type="ECO:0000256" key="6">
    <source>
        <dbReference type="ARBA" id="ARBA00022989"/>
    </source>
</evidence>
<evidence type="ECO:0000256" key="3">
    <source>
        <dbReference type="ARBA" id="ARBA00021717"/>
    </source>
</evidence>
<keyword evidence="11" id="KW-0282">Flagellum</keyword>
<dbReference type="Proteomes" id="UP000777265">
    <property type="component" value="Unassembled WGS sequence"/>
</dbReference>
<dbReference type="STRING" id="909663.GCA_000512235_02390"/>
<dbReference type="GO" id="GO:0009425">
    <property type="term" value="C:bacterial-type flagellum basal body"/>
    <property type="evidence" value="ECO:0007669"/>
    <property type="project" value="UniProtKB-SubCell"/>
</dbReference>
<dbReference type="Pfam" id="PF01311">
    <property type="entry name" value="Bac_export_1"/>
    <property type="match status" value="1"/>
</dbReference>
<keyword evidence="6 10" id="KW-1133">Transmembrane helix</keyword>
<evidence type="ECO:0000256" key="1">
    <source>
        <dbReference type="ARBA" id="ARBA00002578"/>
    </source>
</evidence>
<dbReference type="PRINTS" id="PR00953">
    <property type="entry name" value="TYPE3IMRPROT"/>
</dbReference>